<proteinExistence type="predicted"/>
<comment type="caution">
    <text evidence="1">The sequence shown here is derived from an EMBL/GenBank/DDBJ whole genome shotgun (WGS) entry which is preliminary data.</text>
</comment>
<name>A0A9D4DHV0_DREPO</name>
<evidence type="ECO:0000313" key="1">
    <source>
        <dbReference type="EMBL" id="KAH3749594.1"/>
    </source>
</evidence>
<sequence>MSDYKDIIRKPETLNWFKAAMGMNITRHCLLDIVKDATQELYDTIRKEINRKYGILEHVVCSHCHTPNVLPCDTDNKCCHYKYGSCAFHDIHKSQRCRAYLCNEMCKEIVYHHRFRNRSKPKSFQGPTWENTDARKWCADPWNIAKCYLSKDGYKDVNKADDADFNGIVNVLINCEFFQMYFKDDLTQKENVCTKARDVGREVRHAPAMSMNSQDSDRAIDTLEALLQSLTHVNHQVTAKTAVDKLKQLKSGTLAITTEDVATTFELLKENLIAKIKEALEKEKDKLVNEMVDAFNEKLSKVLQTIQRKGDDVLETVDGKRDDVLDTIDGKKYDVLETIDGKRDDVLENIDGKIHDVIETIDGKRDDVLETIDGKIYDVLETIDGKRDDVLETIRRQKHEVLNNKDNATMNRTLIEIQTWLIKHYRERCVVPVSMLDPDIDVPLERIYVPPSIHELKRGRKDRHGGVEMDTTSRAGPDVSCYRELLHRDGNPVNTIYIQGDPGCGKTTFSTKLVLDWCKAHSKNCGSTLETLTGTATTTGKTSHPTYFSDLDTLRDYTFLFFVSLRDYSGTTCNVSQMVEDAIKSIKLPWDDSVWEHKCIVLTDAADEWYHPEIAFPPPRDSACNCHKYRSMPQYLQRNNISNIITTRPWKLANHIMSDTLTRLFEISGVTNYTTLAENVITVLAEKDGISKNDQQCKCIDFIELIKAQSLGNLITVPAVCVQLVHQFYVGRLVEGSRCSVYMNMLDMHIAKGLQKLQIENFDTEEMCVNEIKQIIGTESTEYLRDNWSLVHSASALAFKTLTDTSKESSLVFAENTITNHMTKTKLDYLLQTGIITKKKSLALSSRKNVPYMFLHKTIQEFLASLYIAMNQPDIENILNTIQSVYCDYKSILDIGQLFIFTCGMCAPAAERISKHITDVITCDLESKLTSISAVDTFLAQDIIVNGFIEGLANKQSCLQLTISHMDFEFITFKEKNEKQYALNTLIDMNISNIISIQFCSSRMEIPHRLQEIISQSSETLLYLWLDTMGQLDLQGLKLKYLSCRFTDISNLDCTFMRVCGIFYLKQLSNDRILQSMSVTGKNIISLELCGGATLTVLCAALPNLTSLHTLEFYSTGLAVSQLPHFPESIRKVVYQRIRVSAQDVKSMVEWSKSRDACVCCELSYCYISDNETDICHWMKQQDGIDITQCKFILDDLFLSWSTILSK</sequence>
<protein>
    <recommendedName>
        <fullName evidence="3">NACHT domain-containing protein</fullName>
    </recommendedName>
</protein>
<dbReference type="Gene3D" id="3.40.50.300">
    <property type="entry name" value="P-loop containing nucleotide triphosphate hydrolases"/>
    <property type="match status" value="1"/>
</dbReference>
<reference evidence="1" key="1">
    <citation type="journal article" date="2019" name="bioRxiv">
        <title>The Genome of the Zebra Mussel, Dreissena polymorpha: A Resource for Invasive Species Research.</title>
        <authorList>
            <person name="McCartney M.A."/>
            <person name="Auch B."/>
            <person name="Kono T."/>
            <person name="Mallez S."/>
            <person name="Zhang Y."/>
            <person name="Obille A."/>
            <person name="Becker A."/>
            <person name="Abrahante J.E."/>
            <person name="Garbe J."/>
            <person name="Badalamenti J.P."/>
            <person name="Herman A."/>
            <person name="Mangelson H."/>
            <person name="Liachko I."/>
            <person name="Sullivan S."/>
            <person name="Sone E.D."/>
            <person name="Koren S."/>
            <person name="Silverstein K.A.T."/>
            <person name="Beckman K.B."/>
            <person name="Gohl D.M."/>
        </authorList>
    </citation>
    <scope>NUCLEOTIDE SEQUENCE</scope>
    <source>
        <strain evidence="1">Duluth1</strain>
        <tissue evidence="1">Whole animal</tissue>
    </source>
</reference>
<dbReference type="AlphaFoldDB" id="A0A9D4DHV0"/>
<dbReference type="PANTHER" id="PTHR46312:SF2">
    <property type="entry name" value="NUCLEOTIDE-BINDING OLIGOMERIZATION DOMAIN-CONTAINING PROTEIN 2-LIKE"/>
    <property type="match status" value="1"/>
</dbReference>
<evidence type="ECO:0008006" key="3">
    <source>
        <dbReference type="Google" id="ProtNLM"/>
    </source>
</evidence>
<dbReference type="EMBL" id="JAIWYP010000010">
    <property type="protein sequence ID" value="KAH3749594.1"/>
    <property type="molecule type" value="Genomic_DNA"/>
</dbReference>
<dbReference type="Gene3D" id="1.20.120.20">
    <property type="entry name" value="Apolipoprotein"/>
    <property type="match status" value="1"/>
</dbReference>
<dbReference type="InterPro" id="IPR027417">
    <property type="entry name" value="P-loop_NTPase"/>
</dbReference>
<keyword evidence="2" id="KW-1185">Reference proteome</keyword>
<dbReference type="InterPro" id="IPR027897">
    <property type="entry name" value="DUF4559"/>
</dbReference>
<dbReference type="PANTHER" id="PTHR46312">
    <property type="entry name" value="NACHT DOMAIN-CONTAINING PROTEIN"/>
    <property type="match status" value="1"/>
</dbReference>
<accession>A0A9D4DHV0</accession>
<evidence type="ECO:0000313" key="2">
    <source>
        <dbReference type="Proteomes" id="UP000828390"/>
    </source>
</evidence>
<reference evidence="1" key="2">
    <citation type="submission" date="2020-11" db="EMBL/GenBank/DDBJ databases">
        <authorList>
            <person name="McCartney M.A."/>
            <person name="Auch B."/>
            <person name="Kono T."/>
            <person name="Mallez S."/>
            <person name="Becker A."/>
            <person name="Gohl D.M."/>
            <person name="Silverstein K.A.T."/>
            <person name="Koren S."/>
            <person name="Bechman K.B."/>
            <person name="Herman A."/>
            <person name="Abrahante J.E."/>
            <person name="Garbe J."/>
        </authorList>
    </citation>
    <scope>NUCLEOTIDE SEQUENCE</scope>
    <source>
        <strain evidence="1">Duluth1</strain>
        <tissue evidence="1">Whole animal</tissue>
    </source>
</reference>
<organism evidence="1 2">
    <name type="scientific">Dreissena polymorpha</name>
    <name type="common">Zebra mussel</name>
    <name type="synonym">Mytilus polymorpha</name>
    <dbReference type="NCBI Taxonomy" id="45954"/>
    <lineage>
        <taxon>Eukaryota</taxon>
        <taxon>Metazoa</taxon>
        <taxon>Spiralia</taxon>
        <taxon>Lophotrochozoa</taxon>
        <taxon>Mollusca</taxon>
        <taxon>Bivalvia</taxon>
        <taxon>Autobranchia</taxon>
        <taxon>Heteroconchia</taxon>
        <taxon>Euheterodonta</taxon>
        <taxon>Imparidentia</taxon>
        <taxon>Neoheterodontei</taxon>
        <taxon>Myida</taxon>
        <taxon>Dreissenoidea</taxon>
        <taxon>Dreissenidae</taxon>
        <taxon>Dreissena</taxon>
    </lineage>
</organism>
<dbReference type="Proteomes" id="UP000828390">
    <property type="component" value="Unassembled WGS sequence"/>
</dbReference>
<dbReference type="Pfam" id="PF15112">
    <property type="entry name" value="DUF4559"/>
    <property type="match status" value="1"/>
</dbReference>
<gene>
    <name evidence="1" type="ORF">DPMN_184095</name>
</gene>